<accession>A0A6G0X3Y7</accession>
<evidence type="ECO:0000313" key="6">
    <source>
        <dbReference type="Proteomes" id="UP000481153"/>
    </source>
</evidence>
<organism evidence="5 6">
    <name type="scientific">Aphanomyces euteiches</name>
    <dbReference type="NCBI Taxonomy" id="100861"/>
    <lineage>
        <taxon>Eukaryota</taxon>
        <taxon>Sar</taxon>
        <taxon>Stramenopiles</taxon>
        <taxon>Oomycota</taxon>
        <taxon>Saprolegniomycetes</taxon>
        <taxon>Saprolegniales</taxon>
        <taxon>Verrucalvaceae</taxon>
        <taxon>Aphanomyces</taxon>
    </lineage>
</organism>
<dbReference type="Proteomes" id="UP000481153">
    <property type="component" value="Unassembled WGS sequence"/>
</dbReference>
<dbReference type="PROSITE" id="PS50158">
    <property type="entry name" value="ZF_CCHC"/>
    <property type="match status" value="1"/>
</dbReference>
<dbReference type="GO" id="GO:0008270">
    <property type="term" value="F:zinc ion binding"/>
    <property type="evidence" value="ECO:0007669"/>
    <property type="project" value="UniProtKB-KW"/>
</dbReference>
<keyword evidence="1" id="KW-0862">Zinc</keyword>
<keyword evidence="3" id="KW-1133">Transmembrane helix</keyword>
<feature type="transmembrane region" description="Helical" evidence="3">
    <location>
        <begin position="256"/>
        <end position="288"/>
    </location>
</feature>
<feature type="region of interest" description="Disordered" evidence="2">
    <location>
        <begin position="137"/>
        <end position="164"/>
    </location>
</feature>
<keyword evidence="3" id="KW-0472">Membrane</keyword>
<evidence type="ECO:0000313" key="5">
    <source>
        <dbReference type="EMBL" id="KAF0734646.1"/>
    </source>
</evidence>
<dbReference type="GO" id="GO:0003676">
    <property type="term" value="F:nucleic acid binding"/>
    <property type="evidence" value="ECO:0007669"/>
    <property type="project" value="InterPro"/>
</dbReference>
<keyword evidence="1" id="KW-0479">Metal-binding</keyword>
<evidence type="ECO:0000256" key="2">
    <source>
        <dbReference type="SAM" id="MobiDB-lite"/>
    </source>
</evidence>
<keyword evidence="1" id="KW-0863">Zinc-finger</keyword>
<comment type="caution">
    <text evidence="5">The sequence shown here is derived from an EMBL/GenBank/DDBJ whole genome shotgun (WGS) entry which is preliminary data.</text>
</comment>
<reference evidence="5 6" key="1">
    <citation type="submission" date="2019-07" db="EMBL/GenBank/DDBJ databases">
        <title>Genomics analysis of Aphanomyces spp. identifies a new class of oomycete effector associated with host adaptation.</title>
        <authorList>
            <person name="Gaulin E."/>
        </authorList>
    </citation>
    <scope>NUCLEOTIDE SEQUENCE [LARGE SCALE GENOMIC DNA]</scope>
    <source>
        <strain evidence="5 6">ATCC 201684</strain>
    </source>
</reference>
<sequence>MQPLDWQNLSVDAYAAHFWDLRYLVRASEVFQREDSVWAALRKLLQSALKNGSPPSNTTVDDTIRTCLQTRLLRSSAFGTPDFYDTRAATINAATLNAPPSGHPPHYPSSATSAPPLTYQPTSLAAPTNSFLTPSSFFSPQAHAAPTQPAPAPSSGLELAPPPAQPAVPSYAHPACHSYTGPRPICYYCGIPGHNSNHCMTLLAHYMREPNAFWNTNSGDHGVHARVFLVTPLVTIETHLLAALVAPIIVPPMVPPMITIIATAVMIAATAAGSAAVLLMLVPLMALLLPILPLRWQLILPRYLLMYLSLLPVPPLHLLNRIPPHSSLILDHDLRIGPNPLLLDLPTLAGPYLLLDRRLLD</sequence>
<feature type="compositionally biased region" description="Polar residues" evidence="2">
    <location>
        <begin position="111"/>
        <end position="125"/>
    </location>
</feature>
<feature type="region of interest" description="Disordered" evidence="2">
    <location>
        <begin position="96"/>
        <end position="125"/>
    </location>
</feature>
<keyword evidence="6" id="KW-1185">Reference proteome</keyword>
<evidence type="ECO:0000259" key="4">
    <source>
        <dbReference type="PROSITE" id="PS50158"/>
    </source>
</evidence>
<dbReference type="VEuPathDB" id="FungiDB:AeMF1_005460"/>
<gene>
    <name evidence="5" type="ORF">Ae201684_008720</name>
</gene>
<dbReference type="InterPro" id="IPR001878">
    <property type="entry name" value="Znf_CCHC"/>
</dbReference>
<proteinExistence type="predicted"/>
<keyword evidence="3" id="KW-0812">Transmembrane</keyword>
<feature type="domain" description="CCHC-type" evidence="4">
    <location>
        <begin position="186"/>
        <end position="199"/>
    </location>
</feature>
<name>A0A6G0X3Y7_9STRA</name>
<protein>
    <recommendedName>
        <fullName evidence="4">CCHC-type domain-containing protein</fullName>
    </recommendedName>
</protein>
<dbReference type="EMBL" id="VJMJ01000109">
    <property type="protein sequence ID" value="KAF0734646.1"/>
    <property type="molecule type" value="Genomic_DNA"/>
</dbReference>
<evidence type="ECO:0000256" key="1">
    <source>
        <dbReference type="PROSITE-ProRule" id="PRU00047"/>
    </source>
</evidence>
<dbReference type="AlphaFoldDB" id="A0A6G0X3Y7"/>
<evidence type="ECO:0000256" key="3">
    <source>
        <dbReference type="SAM" id="Phobius"/>
    </source>
</evidence>